<dbReference type="PANTHER" id="PTHR43591">
    <property type="entry name" value="METHYLTRANSFERASE"/>
    <property type="match status" value="1"/>
</dbReference>
<feature type="domain" description="Methyltransferase type 11" evidence="1">
    <location>
        <begin position="44"/>
        <end position="139"/>
    </location>
</feature>
<dbReference type="Gene3D" id="3.40.50.150">
    <property type="entry name" value="Vaccinia Virus protein VP39"/>
    <property type="match status" value="1"/>
</dbReference>
<dbReference type="SUPFAM" id="SSF53335">
    <property type="entry name" value="S-adenosyl-L-methionine-dependent methyltransferases"/>
    <property type="match status" value="1"/>
</dbReference>
<organism evidence="2 3">
    <name type="scientific">Maricaulis maris (strain MCS10)</name>
    <name type="common">Caulobacter maris</name>
    <dbReference type="NCBI Taxonomy" id="394221"/>
    <lineage>
        <taxon>Bacteria</taxon>
        <taxon>Pseudomonadati</taxon>
        <taxon>Pseudomonadota</taxon>
        <taxon>Alphaproteobacteria</taxon>
        <taxon>Maricaulales</taxon>
        <taxon>Maricaulaceae</taxon>
        <taxon>Maricaulis</taxon>
    </lineage>
</organism>
<evidence type="ECO:0000313" key="3">
    <source>
        <dbReference type="Proteomes" id="UP000001964"/>
    </source>
</evidence>
<reference evidence="2 3" key="1">
    <citation type="submission" date="2006-08" db="EMBL/GenBank/DDBJ databases">
        <title>Complete sequence of Maricaulis maris MCS10.</title>
        <authorList>
            <consortium name="US DOE Joint Genome Institute"/>
            <person name="Copeland A."/>
            <person name="Lucas S."/>
            <person name="Lapidus A."/>
            <person name="Barry K."/>
            <person name="Detter J.C."/>
            <person name="Glavina del Rio T."/>
            <person name="Hammon N."/>
            <person name="Israni S."/>
            <person name="Dalin E."/>
            <person name="Tice H."/>
            <person name="Pitluck S."/>
            <person name="Saunders E."/>
            <person name="Brettin T."/>
            <person name="Bruce D."/>
            <person name="Han C."/>
            <person name="Tapia R."/>
            <person name="Gilna P."/>
            <person name="Schmutz J."/>
            <person name="Larimer F."/>
            <person name="Land M."/>
            <person name="Hauser L."/>
            <person name="Kyrpides N."/>
            <person name="Mikhailova N."/>
            <person name="Viollier P."/>
            <person name="Stephens C."/>
            <person name="Richardson P."/>
        </authorList>
    </citation>
    <scope>NUCLEOTIDE SEQUENCE [LARGE SCALE GENOMIC DNA]</scope>
    <source>
        <strain evidence="2 3">MCS10</strain>
    </source>
</reference>
<protein>
    <submittedName>
        <fullName evidence="2">Methyltransferase type 11</fullName>
    </submittedName>
</protein>
<dbReference type="PANTHER" id="PTHR43591:SF110">
    <property type="entry name" value="RHODANESE DOMAIN-CONTAINING PROTEIN"/>
    <property type="match status" value="1"/>
</dbReference>
<dbReference type="GO" id="GO:0032259">
    <property type="term" value="P:methylation"/>
    <property type="evidence" value="ECO:0007669"/>
    <property type="project" value="UniProtKB-KW"/>
</dbReference>
<dbReference type="CDD" id="cd02440">
    <property type="entry name" value="AdoMet_MTases"/>
    <property type="match status" value="1"/>
</dbReference>
<gene>
    <name evidence="2" type="ordered locus">Mmar10_1511</name>
</gene>
<dbReference type="KEGG" id="mmr:Mmar10_1511"/>
<accession>Q0API4</accession>
<evidence type="ECO:0000259" key="1">
    <source>
        <dbReference type="Pfam" id="PF08241"/>
    </source>
</evidence>
<dbReference type="Pfam" id="PF08241">
    <property type="entry name" value="Methyltransf_11"/>
    <property type="match status" value="1"/>
</dbReference>
<dbReference type="EMBL" id="CP000449">
    <property type="protein sequence ID" value="ABI65803.1"/>
    <property type="molecule type" value="Genomic_DNA"/>
</dbReference>
<proteinExistence type="predicted"/>
<dbReference type="eggNOG" id="COG2226">
    <property type="taxonomic scope" value="Bacteria"/>
</dbReference>
<dbReference type="AlphaFoldDB" id="Q0API4"/>
<dbReference type="STRING" id="394221.Mmar10_1511"/>
<dbReference type="GO" id="GO:0008757">
    <property type="term" value="F:S-adenosylmethionine-dependent methyltransferase activity"/>
    <property type="evidence" value="ECO:0007669"/>
    <property type="project" value="InterPro"/>
</dbReference>
<dbReference type="RefSeq" id="WP_011643450.1">
    <property type="nucleotide sequence ID" value="NC_008347.1"/>
</dbReference>
<dbReference type="InterPro" id="IPR029063">
    <property type="entry name" value="SAM-dependent_MTases_sf"/>
</dbReference>
<keyword evidence="3" id="KW-1185">Reference proteome</keyword>
<dbReference type="HOGENOM" id="CLU_037990_15_0_5"/>
<name>Q0API4_MARMM</name>
<dbReference type="OrthoDB" id="5642573at2"/>
<evidence type="ECO:0000313" key="2">
    <source>
        <dbReference type="EMBL" id="ABI65803.1"/>
    </source>
</evidence>
<dbReference type="Proteomes" id="UP000001964">
    <property type="component" value="Chromosome"/>
</dbReference>
<sequence>MTQAQRWWDKIAEKYSNDPIADVESWEFKLAKIRDKLTADSRLLEFGCGTGGTARRLANAAGSILATDISGEMLRIAEARGDEEGVTNIRYQRGDFVELDLPEGEFDMVLGMSILHLLEDRQAAMDKAMRLLKPGGVFITSTACLMDGMWFMVPILPIGRMLGAFPPVKVFGSKALRREIADAGFELDYEWRPKPAAALFIVARKPAD</sequence>
<dbReference type="InterPro" id="IPR013216">
    <property type="entry name" value="Methyltransf_11"/>
</dbReference>
<keyword evidence="2" id="KW-0808">Transferase</keyword>
<keyword evidence="2" id="KW-0489">Methyltransferase</keyword>